<dbReference type="HOGENOM" id="CLU_2158838_0_0_1"/>
<gene>
    <name evidence="1" type="ORF">K443DRAFT_15408</name>
</gene>
<proteinExistence type="predicted"/>
<keyword evidence="2" id="KW-1185">Reference proteome</keyword>
<name>A0A0C9WLE6_9AGAR</name>
<dbReference type="AlphaFoldDB" id="A0A0C9WLE6"/>
<dbReference type="OrthoDB" id="3259294at2759"/>
<evidence type="ECO:0000313" key="1">
    <source>
        <dbReference type="EMBL" id="KIJ90225.1"/>
    </source>
</evidence>
<dbReference type="Proteomes" id="UP000054477">
    <property type="component" value="Unassembled WGS sequence"/>
</dbReference>
<evidence type="ECO:0000313" key="2">
    <source>
        <dbReference type="Proteomes" id="UP000054477"/>
    </source>
</evidence>
<reference evidence="1 2" key="1">
    <citation type="submission" date="2014-04" db="EMBL/GenBank/DDBJ databases">
        <authorList>
            <consortium name="DOE Joint Genome Institute"/>
            <person name="Kuo A."/>
            <person name="Kohler A."/>
            <person name="Nagy L.G."/>
            <person name="Floudas D."/>
            <person name="Copeland A."/>
            <person name="Barry K.W."/>
            <person name="Cichocki N."/>
            <person name="Veneault-Fourrey C."/>
            <person name="LaButti K."/>
            <person name="Lindquist E.A."/>
            <person name="Lipzen A."/>
            <person name="Lundell T."/>
            <person name="Morin E."/>
            <person name="Murat C."/>
            <person name="Sun H."/>
            <person name="Tunlid A."/>
            <person name="Henrissat B."/>
            <person name="Grigoriev I.V."/>
            <person name="Hibbett D.S."/>
            <person name="Martin F."/>
            <person name="Nordberg H.P."/>
            <person name="Cantor M.N."/>
            <person name="Hua S.X."/>
        </authorList>
    </citation>
    <scope>NUCLEOTIDE SEQUENCE [LARGE SCALE GENOMIC DNA]</scope>
    <source>
        <strain evidence="1 2">LaAM-08-1</strain>
    </source>
</reference>
<protein>
    <submittedName>
        <fullName evidence="1">Uncharacterized protein</fullName>
    </submittedName>
</protein>
<accession>A0A0C9WLE6</accession>
<dbReference type="EMBL" id="KN839244">
    <property type="protein sequence ID" value="KIJ90225.1"/>
    <property type="molecule type" value="Genomic_DNA"/>
</dbReference>
<sequence length="111" mass="12763">MLALFKPWRTGQQKQSIQNFNIRYECNDARDDFSAQQKKGDSEGIFPQWMSNETMLDLDELNAYDGAHFGDAEYDENDQENIPNKYTDLGKYGRANQEQMNATKIAVKEAG</sequence>
<organism evidence="1 2">
    <name type="scientific">Laccaria amethystina LaAM-08-1</name>
    <dbReference type="NCBI Taxonomy" id="1095629"/>
    <lineage>
        <taxon>Eukaryota</taxon>
        <taxon>Fungi</taxon>
        <taxon>Dikarya</taxon>
        <taxon>Basidiomycota</taxon>
        <taxon>Agaricomycotina</taxon>
        <taxon>Agaricomycetes</taxon>
        <taxon>Agaricomycetidae</taxon>
        <taxon>Agaricales</taxon>
        <taxon>Agaricineae</taxon>
        <taxon>Hydnangiaceae</taxon>
        <taxon>Laccaria</taxon>
    </lineage>
</organism>
<reference evidence="2" key="2">
    <citation type="submission" date="2015-01" db="EMBL/GenBank/DDBJ databases">
        <title>Evolutionary Origins and Diversification of the Mycorrhizal Mutualists.</title>
        <authorList>
            <consortium name="DOE Joint Genome Institute"/>
            <consortium name="Mycorrhizal Genomics Consortium"/>
            <person name="Kohler A."/>
            <person name="Kuo A."/>
            <person name="Nagy L.G."/>
            <person name="Floudas D."/>
            <person name="Copeland A."/>
            <person name="Barry K.W."/>
            <person name="Cichocki N."/>
            <person name="Veneault-Fourrey C."/>
            <person name="LaButti K."/>
            <person name="Lindquist E.A."/>
            <person name="Lipzen A."/>
            <person name="Lundell T."/>
            <person name="Morin E."/>
            <person name="Murat C."/>
            <person name="Riley R."/>
            <person name="Ohm R."/>
            <person name="Sun H."/>
            <person name="Tunlid A."/>
            <person name="Henrissat B."/>
            <person name="Grigoriev I.V."/>
            <person name="Hibbett D.S."/>
            <person name="Martin F."/>
        </authorList>
    </citation>
    <scope>NUCLEOTIDE SEQUENCE [LARGE SCALE GENOMIC DNA]</scope>
    <source>
        <strain evidence="2">LaAM-08-1</strain>
    </source>
</reference>